<evidence type="ECO:0000313" key="2">
    <source>
        <dbReference type="Proteomes" id="UP000499080"/>
    </source>
</evidence>
<dbReference type="AlphaFoldDB" id="A0A4Y2PZ05"/>
<reference evidence="1 2" key="1">
    <citation type="journal article" date="2019" name="Sci. Rep.">
        <title>Orb-weaving spider Araneus ventricosus genome elucidates the spidroin gene catalogue.</title>
        <authorList>
            <person name="Kono N."/>
            <person name="Nakamura H."/>
            <person name="Ohtoshi R."/>
            <person name="Moran D.A.P."/>
            <person name="Shinohara A."/>
            <person name="Yoshida Y."/>
            <person name="Fujiwara M."/>
            <person name="Mori M."/>
            <person name="Tomita M."/>
            <person name="Arakawa K."/>
        </authorList>
    </citation>
    <scope>NUCLEOTIDE SEQUENCE [LARGE SCALE GENOMIC DNA]</scope>
</reference>
<gene>
    <name evidence="1" type="ORF">AVEN_131023_1</name>
</gene>
<dbReference type="Proteomes" id="UP000499080">
    <property type="component" value="Unassembled WGS sequence"/>
</dbReference>
<organism evidence="1 2">
    <name type="scientific">Araneus ventricosus</name>
    <name type="common">Orbweaver spider</name>
    <name type="synonym">Epeira ventricosa</name>
    <dbReference type="NCBI Taxonomy" id="182803"/>
    <lineage>
        <taxon>Eukaryota</taxon>
        <taxon>Metazoa</taxon>
        <taxon>Ecdysozoa</taxon>
        <taxon>Arthropoda</taxon>
        <taxon>Chelicerata</taxon>
        <taxon>Arachnida</taxon>
        <taxon>Araneae</taxon>
        <taxon>Araneomorphae</taxon>
        <taxon>Entelegynae</taxon>
        <taxon>Araneoidea</taxon>
        <taxon>Araneidae</taxon>
        <taxon>Araneus</taxon>
    </lineage>
</organism>
<dbReference type="EMBL" id="BGPR01012677">
    <property type="protein sequence ID" value="GBN57145.1"/>
    <property type="molecule type" value="Genomic_DNA"/>
</dbReference>
<protein>
    <submittedName>
        <fullName evidence="1">Uncharacterized protein</fullName>
    </submittedName>
</protein>
<keyword evidence="2" id="KW-1185">Reference proteome</keyword>
<proteinExistence type="predicted"/>
<evidence type="ECO:0000313" key="1">
    <source>
        <dbReference type="EMBL" id="GBN57145.1"/>
    </source>
</evidence>
<name>A0A4Y2PZ05_ARAVE</name>
<sequence length="84" mass="9236">MTTLRSKPSHVTLRANGKRPHSLLCMIRKYAAQTGQLASAVVSVTVTDMRSRPPRIPTSYHLSACLAARSEVGKKHLLIKLLIT</sequence>
<accession>A0A4Y2PZ05</accession>
<comment type="caution">
    <text evidence="1">The sequence shown here is derived from an EMBL/GenBank/DDBJ whole genome shotgun (WGS) entry which is preliminary data.</text>
</comment>